<dbReference type="PROSITE" id="PS50860">
    <property type="entry name" value="AA_TRNA_LIGASE_II_ALA"/>
    <property type="match status" value="1"/>
</dbReference>
<dbReference type="SUPFAM" id="SSF50447">
    <property type="entry name" value="Translation proteins"/>
    <property type="match status" value="1"/>
</dbReference>
<dbReference type="InterPro" id="IPR018162">
    <property type="entry name" value="Ala-tRNA-ligase_IIc_anticod-bd"/>
</dbReference>
<evidence type="ECO:0000256" key="8">
    <source>
        <dbReference type="ARBA" id="ARBA00022840"/>
    </source>
</evidence>
<evidence type="ECO:0000256" key="12">
    <source>
        <dbReference type="HAMAP-Rule" id="MF_00036"/>
    </source>
</evidence>
<dbReference type="EMBL" id="NDWU01000006">
    <property type="protein sequence ID" value="PUA32916.1"/>
    <property type="molecule type" value="Genomic_DNA"/>
</dbReference>
<evidence type="ECO:0000256" key="3">
    <source>
        <dbReference type="ARBA" id="ARBA00022555"/>
    </source>
</evidence>
<dbReference type="GO" id="GO:0004813">
    <property type="term" value="F:alanine-tRNA ligase activity"/>
    <property type="evidence" value="ECO:0007669"/>
    <property type="project" value="UniProtKB-UniRule"/>
</dbReference>
<dbReference type="Gene3D" id="3.30.980.10">
    <property type="entry name" value="Threonyl-trna Synthetase, Chain A, domain 2"/>
    <property type="match status" value="1"/>
</dbReference>
<dbReference type="FunFam" id="3.30.980.10:FF:000004">
    <property type="entry name" value="Alanine--tRNA ligase, cytoplasmic"/>
    <property type="match status" value="1"/>
</dbReference>
<organism evidence="14 15">
    <name type="scientific">Candidatus Terraquivivens tikiterensis</name>
    <dbReference type="NCBI Taxonomy" id="1980982"/>
    <lineage>
        <taxon>Archaea</taxon>
        <taxon>Nitrososphaerota</taxon>
        <taxon>Candidatus Wolframiiraptoraceae</taxon>
        <taxon>Candidatus Terraquivivens</taxon>
    </lineage>
</organism>
<dbReference type="GO" id="GO:0005737">
    <property type="term" value="C:cytoplasm"/>
    <property type="evidence" value="ECO:0007669"/>
    <property type="project" value="UniProtKB-SubCell"/>
</dbReference>
<gene>
    <name evidence="12" type="primary">alaS</name>
    <name evidence="14" type="ORF">B9J98_03235</name>
</gene>
<comment type="function">
    <text evidence="12">Catalyzes the attachment of alanine to tRNA(Ala) in a two-step reaction: alanine is first activated by ATP to form Ala-AMP and then transferred to the acceptor end of tRNA(Ala). Also edits incorrectly charged Ser-tRNA(Ala) and Gly-tRNA(Ala) via its editing domain.</text>
</comment>
<keyword evidence="4 12" id="KW-0436">Ligase</keyword>
<keyword evidence="10 12" id="KW-0648">Protein biosynthesis</keyword>
<dbReference type="FunFam" id="3.10.310.40:FF:000001">
    <property type="entry name" value="Alanine--tRNA ligase"/>
    <property type="match status" value="1"/>
</dbReference>
<dbReference type="AlphaFoldDB" id="A0A2R7Y5V2"/>
<dbReference type="SUPFAM" id="SSF55186">
    <property type="entry name" value="ThrRS/AlaRS common domain"/>
    <property type="match status" value="1"/>
</dbReference>
<dbReference type="GO" id="GO:0005524">
    <property type="term" value="F:ATP binding"/>
    <property type="evidence" value="ECO:0007669"/>
    <property type="project" value="UniProtKB-UniRule"/>
</dbReference>
<dbReference type="InterPro" id="IPR045864">
    <property type="entry name" value="aa-tRNA-synth_II/BPL/LPL"/>
</dbReference>
<comment type="similarity">
    <text evidence="1 12">Belongs to the class-II aminoacyl-tRNA synthetase family.</text>
</comment>
<dbReference type="Gene3D" id="3.30.930.10">
    <property type="entry name" value="Bira Bifunctional Protein, Domain 2"/>
    <property type="match status" value="1"/>
</dbReference>
<comment type="cofactor">
    <cofactor evidence="12">
        <name>Zn(2+)</name>
        <dbReference type="ChEBI" id="CHEBI:29105"/>
    </cofactor>
    <text evidence="12">Binds 1 zinc ion per subunit.</text>
</comment>
<feature type="domain" description="Alanyl-transfer RNA synthetases family profile" evidence="13">
    <location>
        <begin position="70"/>
        <end position="757"/>
    </location>
</feature>
<evidence type="ECO:0000259" key="13">
    <source>
        <dbReference type="PROSITE" id="PS50860"/>
    </source>
</evidence>
<dbReference type="InterPro" id="IPR018165">
    <property type="entry name" value="Ala-tRNA-synth_IIc_core"/>
</dbReference>
<evidence type="ECO:0000256" key="10">
    <source>
        <dbReference type="ARBA" id="ARBA00022917"/>
    </source>
</evidence>
<dbReference type="GO" id="GO:0000049">
    <property type="term" value="F:tRNA binding"/>
    <property type="evidence" value="ECO:0007669"/>
    <property type="project" value="UniProtKB-KW"/>
</dbReference>
<keyword evidence="9 12" id="KW-0694">RNA-binding</keyword>
<dbReference type="PRINTS" id="PR00980">
    <property type="entry name" value="TRNASYNTHALA"/>
</dbReference>
<feature type="binding site" evidence="12">
    <location>
        <position position="610"/>
    </location>
    <ligand>
        <name>Zn(2+)</name>
        <dbReference type="ChEBI" id="CHEBI:29105"/>
    </ligand>
</feature>
<dbReference type="Gene3D" id="6.10.250.550">
    <property type="match status" value="1"/>
</dbReference>
<dbReference type="Gene3D" id="2.40.30.130">
    <property type="match status" value="1"/>
</dbReference>
<evidence type="ECO:0000256" key="6">
    <source>
        <dbReference type="ARBA" id="ARBA00022741"/>
    </source>
</evidence>
<evidence type="ECO:0000256" key="9">
    <source>
        <dbReference type="ARBA" id="ARBA00022884"/>
    </source>
</evidence>
<keyword evidence="8 12" id="KW-0067">ATP-binding</keyword>
<dbReference type="FunFam" id="3.30.930.10:FF:000056">
    <property type="entry name" value="Alanine--tRNA ligase"/>
    <property type="match status" value="1"/>
</dbReference>
<dbReference type="InterPro" id="IPR050058">
    <property type="entry name" value="Ala-tRNA_ligase"/>
</dbReference>
<keyword evidence="3 12" id="KW-0820">tRNA-binding</keyword>
<comment type="domain">
    <text evidence="12">Consists of three domains; the N-terminal catalytic domain, the editing domain and the C-terminal C-Ala domain. The editing domain removes incorrectly charged amino acids, while the C-Ala domain, along with tRNA(Ala), serves as a bridge to cooperatively bring together the editing and aminoacylation centers thus stimulating deacylation of misacylated tRNAs.</text>
</comment>
<dbReference type="SUPFAM" id="SSF101353">
    <property type="entry name" value="Putative anticodon-binding domain of alanyl-tRNA synthetase (AlaRS)"/>
    <property type="match status" value="1"/>
</dbReference>
<accession>A0A2R7Y5V2</accession>
<evidence type="ECO:0000256" key="7">
    <source>
        <dbReference type="ARBA" id="ARBA00022833"/>
    </source>
</evidence>
<keyword evidence="5 12" id="KW-0479">Metal-binding</keyword>
<keyword evidence="11 12" id="KW-0030">Aminoacyl-tRNA synthetase</keyword>
<dbReference type="NCBIfam" id="TIGR00344">
    <property type="entry name" value="alaS"/>
    <property type="match status" value="1"/>
</dbReference>
<dbReference type="InterPro" id="IPR002318">
    <property type="entry name" value="Ala-tRNA-lgiase_IIc"/>
</dbReference>
<dbReference type="SUPFAM" id="SSF55681">
    <property type="entry name" value="Class II aaRS and biotin synthetases"/>
    <property type="match status" value="1"/>
</dbReference>
<dbReference type="Pfam" id="PF02272">
    <property type="entry name" value="DHHA1"/>
    <property type="match status" value="1"/>
</dbReference>
<evidence type="ECO:0000256" key="2">
    <source>
        <dbReference type="ARBA" id="ARBA00022490"/>
    </source>
</evidence>
<dbReference type="Pfam" id="PF07973">
    <property type="entry name" value="tRNA_SAD"/>
    <property type="match status" value="1"/>
</dbReference>
<dbReference type="GO" id="GO:0006419">
    <property type="term" value="P:alanyl-tRNA aminoacylation"/>
    <property type="evidence" value="ECO:0007669"/>
    <property type="project" value="UniProtKB-UniRule"/>
</dbReference>
<comment type="subcellular location">
    <subcellularLocation>
        <location evidence="12">Cytoplasm</location>
    </subcellularLocation>
</comment>
<dbReference type="Proteomes" id="UP000244066">
    <property type="component" value="Unassembled WGS sequence"/>
</dbReference>
<comment type="catalytic activity">
    <reaction evidence="12">
        <text>tRNA(Ala) + L-alanine + ATP = L-alanyl-tRNA(Ala) + AMP + diphosphate</text>
        <dbReference type="Rhea" id="RHEA:12540"/>
        <dbReference type="Rhea" id="RHEA-COMP:9657"/>
        <dbReference type="Rhea" id="RHEA-COMP:9923"/>
        <dbReference type="ChEBI" id="CHEBI:30616"/>
        <dbReference type="ChEBI" id="CHEBI:33019"/>
        <dbReference type="ChEBI" id="CHEBI:57972"/>
        <dbReference type="ChEBI" id="CHEBI:78442"/>
        <dbReference type="ChEBI" id="CHEBI:78497"/>
        <dbReference type="ChEBI" id="CHEBI:456215"/>
        <dbReference type="EC" id="6.1.1.7"/>
    </reaction>
</comment>
<dbReference type="FunFam" id="3.30.54.20:FF:000004">
    <property type="entry name" value="Alanine--tRNA ligase"/>
    <property type="match status" value="1"/>
</dbReference>
<dbReference type="GO" id="GO:0008270">
    <property type="term" value="F:zinc ion binding"/>
    <property type="evidence" value="ECO:0007669"/>
    <property type="project" value="UniProtKB-UniRule"/>
</dbReference>
<dbReference type="InterPro" id="IPR018163">
    <property type="entry name" value="Thr/Ala-tRNA-synth_IIc_edit"/>
</dbReference>
<keyword evidence="6 12" id="KW-0547">Nucleotide-binding</keyword>
<sequence length="920" mass="103055">MASALMVPSLMSFPPEAYKLEFFINNGFTRKKCTVCGEYFWTLDADRDVCGESPCVPYTFIGKRLTNDRLTLKDVREKFLKFFERKGHKIIKPYPVVPRWRTDLYLVSASIVDFQPWVTSGIAPPPANPLVVSQPCIRLVDIDKVGLTFGRHLTIFEMGGAHAFNYPDKEVYWKDTTVQYHHEFATRELGIREDRITYKESVWSGGGNAGPCFETVSEGLELATLVFMHYKTLDGELVEIPIRTVDTGYGIERYAWFSQGTHSSFEAVYGELYKRAMDMLGVEMPDESILDAYSPYTAIVTPKEGTSIAEVRRRIAKASGIPVETIEKLIVPLEKFFASLDYTKSITFILSEGIVPSNAKSGYLARLLLRKAYRVLQAIGHEDRLAELIEMQIDYWSDDFPYLAEMRDEVLDIVSTEVSKFKETIDKGTAYVERELASIKRRSDTIPLDFLVKVYDEKGITPDIVERIAHKLQLKVDVPENFYEHVASRHLQEAPTVASVGKDIEVIVQGLSPTVKLYYDSPLERKFEAKVLRVSGEYVILDRTLFYAESGGQVSDTGILRFSTGECKIVDVQLVDGVILHKFLGARPAEGEVVVGEVDIERRLKIMRHHTATHILLSAARQVLGKHVWQAGAKKEPDKARLDISHHKRLTLEEVQRIESLANDVVQRGIPIHVRMMDRNEAEARYGFRLYQGGEVPSAVIRVVEIPGWDAQACGGLHCENTEDVGIIKILKTERIQDGVERLIFAAGPSALPYLQEQDRIVQKAAEVLGVPTSELDKKAEELITELKEARKFAKRVVESYAKKRAIELISTVEKVGDVAVVKGYEEIDDKDYLISLAAEVLSRMSGPAVTILFAGTESLRVLTMANGEAVRLGVDAGRIASKVSSALGGRGGGKPDLGQGGAPYSERFHEVMEKLESLF</sequence>
<dbReference type="Gene3D" id="3.30.54.20">
    <property type="match status" value="1"/>
</dbReference>
<keyword evidence="2 12" id="KW-0963">Cytoplasm</keyword>
<dbReference type="InterPro" id="IPR022429">
    <property type="entry name" value="Ala-tRNA_lgiase_arc"/>
</dbReference>
<dbReference type="PANTHER" id="PTHR11777">
    <property type="entry name" value="ALANYL-TRNA SYNTHETASE"/>
    <property type="match status" value="1"/>
</dbReference>
<dbReference type="EC" id="6.1.1.7" evidence="12"/>
<dbReference type="InterPro" id="IPR018164">
    <property type="entry name" value="Ala-tRNA-synth_IIc_N"/>
</dbReference>
<feature type="binding site" evidence="12">
    <location>
        <position position="714"/>
    </location>
    <ligand>
        <name>Zn(2+)</name>
        <dbReference type="ChEBI" id="CHEBI:29105"/>
    </ligand>
</feature>
<dbReference type="HAMAP" id="MF_00036_A">
    <property type="entry name" value="Ala_tRNA_synth_A"/>
    <property type="match status" value="1"/>
</dbReference>
<evidence type="ECO:0000256" key="4">
    <source>
        <dbReference type="ARBA" id="ARBA00022598"/>
    </source>
</evidence>
<proteinExistence type="inferred from homology"/>
<evidence type="ECO:0000313" key="14">
    <source>
        <dbReference type="EMBL" id="PUA32916.1"/>
    </source>
</evidence>
<protein>
    <recommendedName>
        <fullName evidence="12">Alanine--tRNA ligase</fullName>
        <ecNumber evidence="12">6.1.1.7</ecNumber>
    </recommendedName>
    <alternativeName>
        <fullName evidence="12">Alanyl-tRNA synthetase</fullName>
        <shortName evidence="12">AlaRS</shortName>
    </alternativeName>
</protein>
<evidence type="ECO:0000256" key="1">
    <source>
        <dbReference type="ARBA" id="ARBA00008226"/>
    </source>
</evidence>
<comment type="caution">
    <text evidence="14">The sequence shown here is derived from an EMBL/GenBank/DDBJ whole genome shotgun (WGS) entry which is preliminary data.</text>
</comment>
<dbReference type="Gene3D" id="3.10.310.40">
    <property type="match status" value="1"/>
</dbReference>
<evidence type="ECO:0000256" key="5">
    <source>
        <dbReference type="ARBA" id="ARBA00022723"/>
    </source>
</evidence>
<dbReference type="InterPro" id="IPR012947">
    <property type="entry name" value="tRNA_SAD"/>
</dbReference>
<evidence type="ECO:0000256" key="11">
    <source>
        <dbReference type="ARBA" id="ARBA00023146"/>
    </source>
</evidence>
<dbReference type="PANTHER" id="PTHR11777:SF9">
    <property type="entry name" value="ALANINE--TRNA LIGASE, CYTOPLASMIC"/>
    <property type="match status" value="1"/>
</dbReference>
<name>A0A2R7Y5V2_9ARCH</name>
<evidence type="ECO:0000313" key="15">
    <source>
        <dbReference type="Proteomes" id="UP000244066"/>
    </source>
</evidence>
<dbReference type="InterPro" id="IPR003156">
    <property type="entry name" value="DHHA1_dom"/>
</dbReference>
<feature type="binding site" evidence="12">
    <location>
        <position position="718"/>
    </location>
    <ligand>
        <name>Zn(2+)</name>
        <dbReference type="ChEBI" id="CHEBI:29105"/>
    </ligand>
</feature>
<dbReference type="Pfam" id="PF01411">
    <property type="entry name" value="tRNA-synt_2c"/>
    <property type="match status" value="1"/>
</dbReference>
<feature type="binding site" evidence="12">
    <location>
        <position position="614"/>
    </location>
    <ligand>
        <name>Zn(2+)</name>
        <dbReference type="ChEBI" id="CHEBI:29105"/>
    </ligand>
</feature>
<reference evidence="14 15" key="1">
    <citation type="submission" date="2017-04" db="EMBL/GenBank/DDBJ databases">
        <title>Draft Aigarchaeota genome from a New Zealand hot spring.</title>
        <authorList>
            <person name="Reysenbach A.-L."/>
            <person name="Donaho J.A."/>
            <person name="Gerhart J."/>
            <person name="Kelley J.F."/>
            <person name="Kouba K."/>
            <person name="Podar M."/>
            <person name="Stott M."/>
        </authorList>
    </citation>
    <scope>NUCLEOTIDE SEQUENCE [LARGE SCALE GENOMIC DNA]</scope>
    <source>
        <strain evidence="14">NZ13_MG1</strain>
    </source>
</reference>
<dbReference type="SMART" id="SM00863">
    <property type="entry name" value="tRNA_SAD"/>
    <property type="match status" value="1"/>
</dbReference>
<dbReference type="GO" id="GO:0002161">
    <property type="term" value="F:aminoacyl-tRNA deacylase activity"/>
    <property type="evidence" value="ECO:0007669"/>
    <property type="project" value="UniProtKB-ARBA"/>
</dbReference>
<dbReference type="InterPro" id="IPR009000">
    <property type="entry name" value="Transl_B-barrel_sf"/>
</dbReference>
<keyword evidence="7 12" id="KW-0862">Zinc</keyword>
<dbReference type="NCBIfam" id="TIGR03683">
    <property type="entry name" value="A-tRNA_syn_arch"/>
    <property type="match status" value="1"/>
</dbReference>